<evidence type="ECO:0008006" key="4">
    <source>
        <dbReference type="Google" id="ProtNLM"/>
    </source>
</evidence>
<evidence type="ECO:0000313" key="3">
    <source>
        <dbReference type="Proteomes" id="UP000193334"/>
    </source>
</evidence>
<name>A0A1W6LIU8_9BACT</name>
<accession>A0A1W6LIU8</accession>
<dbReference type="InterPro" id="IPR014717">
    <property type="entry name" value="Transl_elong_EF1B/ribsomal_bS6"/>
</dbReference>
<proteinExistence type="predicted"/>
<evidence type="ECO:0000313" key="2">
    <source>
        <dbReference type="EMBL" id="ARN55718.1"/>
    </source>
</evidence>
<sequence>MKAKLKETFGKVLLIWAIFAAAISACYFFILMPQARKLDVLYSRLDKKIAKNLVIANADNERAESIMDKRVKEAEDLISEFLIRKEDVNGMIFKFNRLASEANVSNFSASYSPESSYRKVTGFKHIGQGTIRLNFTANFKEFMSMLSKLETYTPVVFVDRFDISEPKMGNEKNNINILLTFYTDKETKT</sequence>
<reference evidence="3" key="1">
    <citation type="submission" date="2017-04" db="EMBL/GenBank/DDBJ databases">
        <title>Comparative genomics and description of representatives of a novel lineage of planctomycetes thriving in anoxic sediments.</title>
        <authorList>
            <person name="Spring S."/>
            <person name="Bunk B."/>
            <person name="Sproer C."/>
        </authorList>
    </citation>
    <scope>NUCLEOTIDE SEQUENCE [LARGE SCALE GENOMIC DNA]</scope>
    <source>
        <strain evidence="3">ST-PulAB-D4</strain>
    </source>
</reference>
<feature type="transmembrane region" description="Helical" evidence="1">
    <location>
        <begin position="12"/>
        <end position="32"/>
    </location>
</feature>
<dbReference type="STRING" id="1941349.STSP1_00082"/>
<evidence type="ECO:0000256" key="1">
    <source>
        <dbReference type="SAM" id="Phobius"/>
    </source>
</evidence>
<dbReference type="Gene3D" id="3.30.70.60">
    <property type="match status" value="1"/>
</dbReference>
<dbReference type="EMBL" id="CP021023">
    <property type="protein sequence ID" value="ARN55718.1"/>
    <property type="molecule type" value="Genomic_DNA"/>
</dbReference>
<dbReference type="KEGG" id="pbp:STSP1_00082"/>
<dbReference type="PROSITE" id="PS51257">
    <property type="entry name" value="PROKAR_LIPOPROTEIN"/>
    <property type="match status" value="1"/>
</dbReference>
<gene>
    <name evidence="2" type="ORF">STSP1_00082</name>
</gene>
<dbReference type="RefSeq" id="WP_085754449.1">
    <property type="nucleotide sequence ID" value="NZ_CP021023.1"/>
</dbReference>
<dbReference type="AlphaFoldDB" id="A0A1W6LIU8"/>
<dbReference type="Proteomes" id="UP000193334">
    <property type="component" value="Chromosome"/>
</dbReference>
<keyword evidence="1" id="KW-0472">Membrane</keyword>
<keyword evidence="1" id="KW-0812">Transmembrane</keyword>
<organism evidence="2 3">
    <name type="scientific">Sedimentisphaera salicampi</name>
    <dbReference type="NCBI Taxonomy" id="1941349"/>
    <lineage>
        <taxon>Bacteria</taxon>
        <taxon>Pseudomonadati</taxon>
        <taxon>Planctomycetota</taxon>
        <taxon>Phycisphaerae</taxon>
        <taxon>Sedimentisphaerales</taxon>
        <taxon>Sedimentisphaeraceae</taxon>
        <taxon>Sedimentisphaera</taxon>
    </lineage>
</organism>
<protein>
    <recommendedName>
        <fullName evidence="4">Pilus assembly protein, PilO</fullName>
    </recommendedName>
</protein>
<keyword evidence="1" id="KW-1133">Transmembrane helix</keyword>
<keyword evidence="3" id="KW-1185">Reference proteome</keyword>